<keyword evidence="7 19" id="KW-0963">Cytoplasm</keyword>
<evidence type="ECO:0000256" key="3">
    <source>
        <dbReference type="ARBA" id="ARBA00004496"/>
    </source>
</evidence>
<evidence type="ECO:0000256" key="11">
    <source>
        <dbReference type="ARBA" id="ARBA00022857"/>
    </source>
</evidence>
<comment type="cofactor">
    <cofactor evidence="1 19">
        <name>FAD</name>
        <dbReference type="ChEBI" id="CHEBI:57692"/>
    </cofactor>
</comment>
<protein>
    <recommendedName>
        <fullName evidence="6 19">UDP-N-acetylenolpyruvoylglucosamine reductase</fullName>
        <ecNumber evidence="5 19">1.3.1.98</ecNumber>
    </recommendedName>
    <alternativeName>
        <fullName evidence="17 19">UDP-N-acetylmuramate dehydrogenase</fullName>
    </alternativeName>
</protein>
<dbReference type="AlphaFoldDB" id="A0A368UJ95"/>
<evidence type="ECO:0000256" key="7">
    <source>
        <dbReference type="ARBA" id="ARBA00022490"/>
    </source>
</evidence>
<dbReference type="Pfam" id="PF01565">
    <property type="entry name" value="FAD_binding_4"/>
    <property type="match status" value="1"/>
</dbReference>
<comment type="similarity">
    <text evidence="19">Belongs to the MurB family.</text>
</comment>
<gene>
    <name evidence="19" type="primary">murB</name>
    <name evidence="21" type="ORF">DFO77_13715</name>
</gene>
<feature type="active site" description="Proton donor" evidence="19">
    <location>
        <position position="235"/>
    </location>
</feature>
<keyword evidence="16 19" id="KW-0961">Cell wall biogenesis/degradation</keyword>
<evidence type="ECO:0000256" key="18">
    <source>
        <dbReference type="ARBA" id="ARBA00048914"/>
    </source>
</evidence>
<evidence type="ECO:0000256" key="1">
    <source>
        <dbReference type="ARBA" id="ARBA00001974"/>
    </source>
</evidence>
<dbReference type="GO" id="GO:0008762">
    <property type="term" value="F:UDP-N-acetylmuramate dehydrogenase activity"/>
    <property type="evidence" value="ECO:0007669"/>
    <property type="project" value="UniProtKB-UniRule"/>
</dbReference>
<dbReference type="GO" id="GO:0071555">
    <property type="term" value="P:cell wall organization"/>
    <property type="evidence" value="ECO:0007669"/>
    <property type="project" value="UniProtKB-KW"/>
</dbReference>
<keyword evidence="8 19" id="KW-0132">Cell division</keyword>
<dbReference type="EC" id="1.3.1.98" evidence="5 19"/>
<keyword evidence="12 19" id="KW-0133">Cell shape</keyword>
<dbReference type="InterPro" id="IPR016167">
    <property type="entry name" value="FAD-bd_PCMH_sub1"/>
</dbReference>
<evidence type="ECO:0000256" key="13">
    <source>
        <dbReference type="ARBA" id="ARBA00022984"/>
    </source>
</evidence>
<dbReference type="InterPro" id="IPR016166">
    <property type="entry name" value="FAD-bd_PCMH"/>
</dbReference>
<feature type="domain" description="FAD-binding PCMH-type" evidence="20">
    <location>
        <begin position="17"/>
        <end position="187"/>
    </location>
</feature>
<organism evidence="21 22">
    <name type="scientific">Marinilabilia salmonicolor</name>
    <dbReference type="NCBI Taxonomy" id="989"/>
    <lineage>
        <taxon>Bacteria</taxon>
        <taxon>Pseudomonadati</taxon>
        <taxon>Bacteroidota</taxon>
        <taxon>Bacteroidia</taxon>
        <taxon>Marinilabiliales</taxon>
        <taxon>Marinilabiliaceae</taxon>
        <taxon>Marinilabilia</taxon>
    </lineage>
</organism>
<feature type="active site" evidence="19">
    <location>
        <position position="163"/>
    </location>
</feature>
<dbReference type="RefSeq" id="WP_114438077.1">
    <property type="nucleotide sequence ID" value="NZ_QPIZ01000037.1"/>
</dbReference>
<feature type="active site" evidence="19">
    <location>
        <position position="332"/>
    </location>
</feature>
<evidence type="ECO:0000256" key="12">
    <source>
        <dbReference type="ARBA" id="ARBA00022960"/>
    </source>
</evidence>
<evidence type="ECO:0000313" key="21">
    <source>
        <dbReference type="EMBL" id="RCW27483.1"/>
    </source>
</evidence>
<dbReference type="EMBL" id="QPIZ01000037">
    <property type="protein sequence ID" value="RCW27483.1"/>
    <property type="molecule type" value="Genomic_DNA"/>
</dbReference>
<dbReference type="UniPathway" id="UPA00219"/>
<dbReference type="GO" id="GO:0009252">
    <property type="term" value="P:peptidoglycan biosynthetic process"/>
    <property type="evidence" value="ECO:0007669"/>
    <property type="project" value="UniProtKB-UniRule"/>
</dbReference>
<dbReference type="Gene3D" id="3.30.43.10">
    <property type="entry name" value="Uridine Diphospho-n-acetylenolpyruvylglucosamine Reductase, domain 2"/>
    <property type="match status" value="1"/>
</dbReference>
<dbReference type="GO" id="GO:0008360">
    <property type="term" value="P:regulation of cell shape"/>
    <property type="evidence" value="ECO:0007669"/>
    <property type="project" value="UniProtKB-KW"/>
</dbReference>
<evidence type="ECO:0000256" key="9">
    <source>
        <dbReference type="ARBA" id="ARBA00022630"/>
    </source>
</evidence>
<dbReference type="PANTHER" id="PTHR21071">
    <property type="entry name" value="UDP-N-ACETYLENOLPYRUVOYLGLUCOSAMINE REDUCTASE"/>
    <property type="match status" value="1"/>
</dbReference>
<evidence type="ECO:0000256" key="2">
    <source>
        <dbReference type="ARBA" id="ARBA00003921"/>
    </source>
</evidence>
<evidence type="ECO:0000256" key="17">
    <source>
        <dbReference type="ARBA" id="ARBA00031026"/>
    </source>
</evidence>
<reference evidence="21 22" key="1">
    <citation type="submission" date="2018-07" db="EMBL/GenBank/DDBJ databases">
        <title>Freshwater and sediment microbial communities from various areas in North America, analyzing microbe dynamics in response to fracking.</title>
        <authorList>
            <person name="Lamendella R."/>
        </authorList>
    </citation>
    <scope>NUCLEOTIDE SEQUENCE [LARGE SCALE GENOMIC DNA]</scope>
    <source>
        <strain evidence="21 22">160A</strain>
    </source>
</reference>
<dbReference type="HAMAP" id="MF_00037">
    <property type="entry name" value="MurB"/>
    <property type="match status" value="1"/>
</dbReference>
<accession>A0A368UJ95</accession>
<name>A0A368UJ95_9BACT</name>
<keyword evidence="14 19" id="KW-0560">Oxidoreductase</keyword>
<dbReference type="InterPro" id="IPR003170">
    <property type="entry name" value="MurB"/>
</dbReference>
<dbReference type="Proteomes" id="UP000252733">
    <property type="component" value="Unassembled WGS sequence"/>
</dbReference>
<keyword evidence="9 19" id="KW-0285">Flavoprotein</keyword>
<evidence type="ECO:0000256" key="4">
    <source>
        <dbReference type="ARBA" id="ARBA00004752"/>
    </source>
</evidence>
<dbReference type="SUPFAM" id="SSF56176">
    <property type="entry name" value="FAD-binding/transporter-associated domain-like"/>
    <property type="match status" value="1"/>
</dbReference>
<dbReference type="GO" id="GO:0005829">
    <property type="term" value="C:cytosol"/>
    <property type="evidence" value="ECO:0007669"/>
    <property type="project" value="TreeGrafter"/>
</dbReference>
<dbReference type="Gene3D" id="3.90.78.10">
    <property type="entry name" value="UDP-N-acetylenolpyruvoylglucosamine reductase, C-terminal domain"/>
    <property type="match status" value="1"/>
</dbReference>
<dbReference type="Gene3D" id="3.30.465.10">
    <property type="match status" value="1"/>
</dbReference>
<dbReference type="InterPro" id="IPR006094">
    <property type="entry name" value="Oxid_FAD_bind_N"/>
</dbReference>
<keyword evidence="11 19" id="KW-0521">NADP</keyword>
<evidence type="ECO:0000256" key="6">
    <source>
        <dbReference type="ARBA" id="ARBA00015188"/>
    </source>
</evidence>
<keyword evidence="13 19" id="KW-0573">Peptidoglycan synthesis</keyword>
<evidence type="ECO:0000256" key="15">
    <source>
        <dbReference type="ARBA" id="ARBA00023306"/>
    </source>
</evidence>
<dbReference type="GO" id="GO:0071949">
    <property type="term" value="F:FAD binding"/>
    <property type="evidence" value="ECO:0007669"/>
    <property type="project" value="InterPro"/>
</dbReference>
<comment type="pathway">
    <text evidence="4 19">Cell wall biogenesis; peptidoglycan biosynthesis.</text>
</comment>
<keyword evidence="22" id="KW-1185">Reference proteome</keyword>
<proteinExistence type="inferred from homology"/>
<dbReference type="InterPro" id="IPR016169">
    <property type="entry name" value="FAD-bd_PCMH_sub2"/>
</dbReference>
<evidence type="ECO:0000256" key="10">
    <source>
        <dbReference type="ARBA" id="ARBA00022827"/>
    </source>
</evidence>
<dbReference type="PROSITE" id="PS51387">
    <property type="entry name" value="FAD_PCMH"/>
    <property type="match status" value="1"/>
</dbReference>
<evidence type="ECO:0000256" key="14">
    <source>
        <dbReference type="ARBA" id="ARBA00023002"/>
    </source>
</evidence>
<dbReference type="PANTHER" id="PTHR21071:SF4">
    <property type="entry name" value="UDP-N-ACETYLENOLPYRUVOYLGLUCOSAMINE REDUCTASE"/>
    <property type="match status" value="1"/>
</dbReference>
<dbReference type="InterPro" id="IPR011601">
    <property type="entry name" value="MurB_C"/>
</dbReference>
<evidence type="ECO:0000256" key="19">
    <source>
        <dbReference type="HAMAP-Rule" id="MF_00037"/>
    </source>
</evidence>
<dbReference type="NCBIfam" id="TIGR00179">
    <property type="entry name" value="murB"/>
    <property type="match status" value="1"/>
</dbReference>
<sequence>MQHYTNYSLKKRNTFGLDAKSKEFYVFENVEELSAWLSQNQPGNQILVIGGGSNLLFTKDFEGAILSPEMGGIEIIKEDENEVLVRFAAGEEWDVCVQWAVENGLGGIENLSYIPGNVGAAPVQNIGAYGVEVADVVEYVEGLMLEDGSFFQKSRSECDFDYRYSIFKGPLKGKVVVTGVVLRLSRKPEFSMDYGAVRERVHLMGGPSLANIRKAIVDIRKEKLPEPEEFGNAGSFFKNPVVEASFYQQLQQKWPEIPGYVLENGKKVKVPAAWLIEKTGWKGREFGNAGVHKNQALVLINRGLATGSEIAGLAKAIQEDVYSRFGVQLHPEVNIL</sequence>
<evidence type="ECO:0000256" key="8">
    <source>
        <dbReference type="ARBA" id="ARBA00022618"/>
    </source>
</evidence>
<keyword evidence="10 19" id="KW-0274">FAD</keyword>
<evidence type="ECO:0000259" key="20">
    <source>
        <dbReference type="PROSITE" id="PS51387"/>
    </source>
</evidence>
<evidence type="ECO:0000313" key="22">
    <source>
        <dbReference type="Proteomes" id="UP000252733"/>
    </source>
</evidence>
<comment type="subcellular location">
    <subcellularLocation>
        <location evidence="3 19">Cytoplasm</location>
    </subcellularLocation>
</comment>
<comment type="function">
    <text evidence="2 19">Cell wall formation.</text>
</comment>
<comment type="caution">
    <text evidence="21">The sequence shown here is derived from an EMBL/GenBank/DDBJ whole genome shotgun (WGS) entry which is preliminary data.</text>
</comment>
<dbReference type="Pfam" id="PF02873">
    <property type="entry name" value="MurB_C"/>
    <property type="match status" value="1"/>
</dbReference>
<dbReference type="InterPro" id="IPR036318">
    <property type="entry name" value="FAD-bd_PCMH-like_sf"/>
</dbReference>
<keyword evidence="15 19" id="KW-0131">Cell cycle</keyword>
<dbReference type="InterPro" id="IPR036635">
    <property type="entry name" value="MurB_C_sf"/>
</dbReference>
<dbReference type="SUPFAM" id="SSF56194">
    <property type="entry name" value="Uridine diphospho-N-Acetylenolpyruvylglucosamine reductase, MurB, C-terminal domain"/>
    <property type="match status" value="1"/>
</dbReference>
<dbReference type="GO" id="GO:0051301">
    <property type="term" value="P:cell division"/>
    <property type="evidence" value="ECO:0007669"/>
    <property type="project" value="UniProtKB-KW"/>
</dbReference>
<comment type="catalytic activity">
    <reaction evidence="18 19">
        <text>UDP-N-acetyl-alpha-D-muramate + NADP(+) = UDP-N-acetyl-3-O-(1-carboxyvinyl)-alpha-D-glucosamine + NADPH + H(+)</text>
        <dbReference type="Rhea" id="RHEA:12248"/>
        <dbReference type="ChEBI" id="CHEBI:15378"/>
        <dbReference type="ChEBI" id="CHEBI:57783"/>
        <dbReference type="ChEBI" id="CHEBI:58349"/>
        <dbReference type="ChEBI" id="CHEBI:68483"/>
        <dbReference type="ChEBI" id="CHEBI:70757"/>
        <dbReference type="EC" id="1.3.1.98"/>
    </reaction>
</comment>
<evidence type="ECO:0000256" key="5">
    <source>
        <dbReference type="ARBA" id="ARBA00012518"/>
    </source>
</evidence>
<evidence type="ECO:0000256" key="16">
    <source>
        <dbReference type="ARBA" id="ARBA00023316"/>
    </source>
</evidence>
<dbReference type="NCBIfam" id="NF000755">
    <property type="entry name" value="PRK00046.1"/>
    <property type="match status" value="1"/>
</dbReference>